<dbReference type="RefSeq" id="WP_183724313.1">
    <property type="nucleotide sequence ID" value="NZ_JACHBW010000006.1"/>
</dbReference>
<organism evidence="1 2">
    <name type="scientific">Paraburkholderia bannensis</name>
    <dbReference type="NCBI Taxonomy" id="765414"/>
    <lineage>
        <taxon>Bacteria</taxon>
        <taxon>Pseudomonadati</taxon>
        <taxon>Pseudomonadota</taxon>
        <taxon>Betaproteobacteria</taxon>
        <taxon>Burkholderiales</taxon>
        <taxon>Burkholderiaceae</taxon>
        <taxon>Paraburkholderia</taxon>
    </lineage>
</organism>
<protein>
    <submittedName>
        <fullName evidence="1">Uncharacterized protein</fullName>
    </submittedName>
</protein>
<name>A0A7W9TX82_9BURK</name>
<dbReference type="Proteomes" id="UP000571554">
    <property type="component" value="Unassembled WGS sequence"/>
</dbReference>
<accession>A0A7W9TX82</accession>
<comment type="caution">
    <text evidence="1">The sequence shown here is derived from an EMBL/GenBank/DDBJ whole genome shotgun (WGS) entry which is preliminary data.</text>
</comment>
<sequence>MGPISRAEYNTRAARNTRLFADRESIFEVAVRWPRKAPPRSRSIEHLARLRTHGLGRADHAARLHDQLADLRVAPVRGLLNQPELLGVASHRAATR</sequence>
<gene>
    <name evidence="1" type="ORF">F4827_002626</name>
</gene>
<dbReference type="AlphaFoldDB" id="A0A7W9TX82"/>
<evidence type="ECO:0000313" key="2">
    <source>
        <dbReference type="Proteomes" id="UP000571554"/>
    </source>
</evidence>
<keyword evidence="2" id="KW-1185">Reference proteome</keyword>
<evidence type="ECO:0000313" key="1">
    <source>
        <dbReference type="EMBL" id="MBB6102774.1"/>
    </source>
</evidence>
<dbReference type="EMBL" id="JACHBW010000006">
    <property type="protein sequence ID" value="MBB6102774.1"/>
    <property type="molecule type" value="Genomic_DNA"/>
</dbReference>
<reference evidence="1 2" key="1">
    <citation type="submission" date="2020-08" db="EMBL/GenBank/DDBJ databases">
        <title>Above-ground endophytic microbial communities from plants in different locations in the United States.</title>
        <authorList>
            <person name="Frank C."/>
        </authorList>
    </citation>
    <scope>NUCLEOTIDE SEQUENCE [LARGE SCALE GENOMIC DNA]</scope>
    <source>
        <strain evidence="1 2">WP4_2_2</strain>
    </source>
</reference>
<proteinExistence type="predicted"/>